<accession>A0A6L3V026</accession>
<dbReference type="RefSeq" id="WP_151537251.1">
    <property type="nucleotide sequence ID" value="NZ_WBOS01000022.1"/>
</dbReference>
<keyword evidence="3 13" id="KW-0540">Nuclease</keyword>
<keyword evidence="8 13" id="KW-0460">Magnesium</keyword>
<dbReference type="PIRSF" id="PIRSF037785">
    <property type="entry name" value="RecU"/>
    <property type="match status" value="1"/>
</dbReference>
<dbReference type="InterPro" id="IPR011335">
    <property type="entry name" value="Restrct_endonuc-II-like"/>
</dbReference>
<evidence type="ECO:0000256" key="6">
    <source>
        <dbReference type="ARBA" id="ARBA00022763"/>
    </source>
</evidence>
<evidence type="ECO:0000256" key="12">
    <source>
        <dbReference type="ARBA" id="ARBA00029523"/>
    </source>
</evidence>
<comment type="function">
    <text evidence="13">Endonuclease that resolves Holliday junction intermediates in genetic recombination. Cleaves mobile four-strand junctions by introducing symmetrical nicks in paired strands. Promotes annealing of linear ssDNA with homologous dsDNA. Required for DNA repair, homologous recombination and chromosome segregation.</text>
</comment>
<evidence type="ECO:0000313" key="14">
    <source>
        <dbReference type="EMBL" id="KAB2328953.1"/>
    </source>
</evidence>
<dbReference type="GO" id="GO:0006310">
    <property type="term" value="P:DNA recombination"/>
    <property type="evidence" value="ECO:0007669"/>
    <property type="project" value="UniProtKB-UniRule"/>
</dbReference>
<dbReference type="EMBL" id="WBOS01000022">
    <property type="protein sequence ID" value="KAB2328953.1"/>
    <property type="molecule type" value="Genomic_DNA"/>
</dbReference>
<dbReference type="Gene3D" id="3.40.1350.10">
    <property type="match status" value="1"/>
</dbReference>
<evidence type="ECO:0000256" key="3">
    <source>
        <dbReference type="ARBA" id="ARBA00022722"/>
    </source>
</evidence>
<organism evidence="14 15">
    <name type="scientific">Cytobacillus depressus</name>
    <dbReference type="NCBI Taxonomy" id="1602942"/>
    <lineage>
        <taxon>Bacteria</taxon>
        <taxon>Bacillati</taxon>
        <taxon>Bacillota</taxon>
        <taxon>Bacilli</taxon>
        <taxon>Bacillales</taxon>
        <taxon>Bacillaceae</taxon>
        <taxon>Cytobacillus</taxon>
    </lineage>
</organism>
<evidence type="ECO:0000256" key="8">
    <source>
        <dbReference type="ARBA" id="ARBA00022842"/>
    </source>
</evidence>
<evidence type="ECO:0000256" key="4">
    <source>
        <dbReference type="ARBA" id="ARBA00022723"/>
    </source>
</evidence>
<comment type="similarity">
    <text evidence="11 13">Belongs to the RecU family.</text>
</comment>
<sequence length="179" mass="20906">MKVVNYANRGKTFENDIIRSNMTYKHKRWALVEKTEPIFKPLPNGLLPNRYRGNKSIKVGYYEGKGFVDFFGVCQGRALAFEAKSTNIRTNFPLKNIKNEQVADLEFWHNLGGIAFVLVQFQKQKEVYLLPFQDLKKWWDDSLGEGRKSIPYEWFVTKCDRVRATRGVILDYLDCLGIQ</sequence>
<reference evidence="14 15" key="1">
    <citation type="journal article" date="2016" name="Antonie Van Leeuwenhoek">
        <title>Bacillus depressus sp. nov., isolated from soil of a sunflower field.</title>
        <authorList>
            <person name="Wei X."/>
            <person name="Xin D."/>
            <person name="Xin Y."/>
            <person name="Zhang H."/>
            <person name="Wang T."/>
            <person name="Zhang J."/>
        </authorList>
    </citation>
    <scope>NUCLEOTIDE SEQUENCE [LARGE SCALE GENOMIC DNA]</scope>
    <source>
        <strain evidence="14 15">BZ1</strain>
    </source>
</reference>
<evidence type="ECO:0000256" key="7">
    <source>
        <dbReference type="ARBA" id="ARBA00022801"/>
    </source>
</evidence>
<evidence type="ECO:0000256" key="13">
    <source>
        <dbReference type="HAMAP-Rule" id="MF_00130"/>
    </source>
</evidence>
<keyword evidence="7 13" id="KW-0378">Hydrolase</keyword>
<comment type="subcellular location">
    <subcellularLocation>
        <location evidence="1 13">Cytoplasm</location>
    </subcellularLocation>
</comment>
<evidence type="ECO:0000256" key="2">
    <source>
        <dbReference type="ARBA" id="ARBA00022490"/>
    </source>
</evidence>
<keyword evidence="9 13" id="KW-0233">DNA recombination</keyword>
<evidence type="ECO:0000256" key="11">
    <source>
        <dbReference type="ARBA" id="ARBA00023447"/>
    </source>
</evidence>
<keyword evidence="4 13" id="KW-0479">Metal-binding</keyword>
<feature type="site" description="Transition state stabilizer" evidence="13">
    <location>
        <position position="84"/>
    </location>
</feature>
<dbReference type="OrthoDB" id="9783592at2"/>
<comment type="caution">
    <text evidence="13">Lacks conserved residue(s) required for the propagation of feature annotation.</text>
</comment>
<dbReference type="AlphaFoldDB" id="A0A6L3V026"/>
<dbReference type="Pfam" id="PF03838">
    <property type="entry name" value="RecU"/>
    <property type="match status" value="1"/>
</dbReference>
<keyword evidence="2 13" id="KW-0963">Cytoplasm</keyword>
<dbReference type="GO" id="GO:0006281">
    <property type="term" value="P:DNA repair"/>
    <property type="evidence" value="ECO:0007669"/>
    <property type="project" value="UniProtKB-UniRule"/>
</dbReference>
<dbReference type="InterPro" id="IPR004612">
    <property type="entry name" value="Resolv_RecU"/>
</dbReference>
<keyword evidence="6 13" id="KW-0227">DNA damage</keyword>
<evidence type="ECO:0000256" key="9">
    <source>
        <dbReference type="ARBA" id="ARBA00023172"/>
    </source>
</evidence>
<comment type="catalytic activity">
    <reaction evidence="13">
        <text>Endonucleolytic cleavage at a junction such as a reciprocal single-stranded crossover between two homologous DNA duplexes (Holliday junction).</text>
        <dbReference type="EC" id="3.1.21.10"/>
    </reaction>
</comment>
<evidence type="ECO:0000256" key="5">
    <source>
        <dbReference type="ARBA" id="ARBA00022759"/>
    </source>
</evidence>
<keyword evidence="5 13" id="KW-0255">Endonuclease</keyword>
<feature type="binding site" evidence="13">
    <location>
        <position position="101"/>
    </location>
    <ligand>
        <name>Mg(2+)</name>
        <dbReference type="ChEBI" id="CHEBI:18420"/>
    </ligand>
</feature>
<comment type="cofactor">
    <cofactor evidence="13">
        <name>Mg(2+)</name>
        <dbReference type="ChEBI" id="CHEBI:18420"/>
    </cofactor>
    <text evidence="13">Binds 1 Mg(2+) ion per subunit.</text>
</comment>
<protein>
    <recommendedName>
        <fullName evidence="12 13">Holliday junction resolvase RecU</fullName>
        <ecNumber evidence="13">3.1.21.10</ecNumber>
    </recommendedName>
    <alternativeName>
        <fullName evidence="13">Recombination protein U homolog</fullName>
    </alternativeName>
</protein>
<gene>
    <name evidence="13" type="primary">recU</name>
    <name evidence="14" type="ORF">F7731_23670</name>
</gene>
<keyword evidence="15" id="KW-1185">Reference proteome</keyword>
<feature type="binding site" evidence="13">
    <location>
        <position position="82"/>
    </location>
    <ligand>
        <name>Mg(2+)</name>
        <dbReference type="ChEBI" id="CHEBI:18420"/>
    </ligand>
</feature>
<dbReference type="Proteomes" id="UP000481030">
    <property type="component" value="Unassembled WGS sequence"/>
</dbReference>
<dbReference type="EC" id="3.1.21.10" evidence="13"/>
<comment type="caution">
    <text evidence="14">The sequence shown here is derived from an EMBL/GenBank/DDBJ whole genome shotgun (WGS) entry which is preliminary data.</text>
</comment>
<dbReference type="GO" id="GO:0005737">
    <property type="term" value="C:cytoplasm"/>
    <property type="evidence" value="ECO:0007669"/>
    <property type="project" value="UniProtKB-SubCell"/>
</dbReference>
<evidence type="ECO:0000256" key="1">
    <source>
        <dbReference type="ARBA" id="ARBA00004496"/>
    </source>
</evidence>
<dbReference type="CDD" id="cd22354">
    <property type="entry name" value="RecU-like"/>
    <property type="match status" value="1"/>
</dbReference>
<evidence type="ECO:0000313" key="15">
    <source>
        <dbReference type="Proteomes" id="UP000481030"/>
    </source>
</evidence>
<dbReference type="InterPro" id="IPR011856">
    <property type="entry name" value="tRNA_endonuc-like_dom_sf"/>
</dbReference>
<feature type="binding site" evidence="13">
    <location>
        <position position="69"/>
    </location>
    <ligand>
        <name>Mg(2+)</name>
        <dbReference type="ChEBI" id="CHEBI:18420"/>
    </ligand>
</feature>
<dbReference type="GO" id="GO:0003676">
    <property type="term" value="F:nucleic acid binding"/>
    <property type="evidence" value="ECO:0007669"/>
    <property type="project" value="InterPro"/>
</dbReference>
<dbReference type="SUPFAM" id="SSF52980">
    <property type="entry name" value="Restriction endonuclease-like"/>
    <property type="match status" value="1"/>
</dbReference>
<dbReference type="GO" id="GO:0000287">
    <property type="term" value="F:magnesium ion binding"/>
    <property type="evidence" value="ECO:0007669"/>
    <property type="project" value="UniProtKB-UniRule"/>
</dbReference>
<dbReference type="GO" id="GO:0008821">
    <property type="term" value="F:crossover junction DNA endonuclease activity"/>
    <property type="evidence" value="ECO:0007669"/>
    <property type="project" value="UniProtKB-EC"/>
</dbReference>
<keyword evidence="10 13" id="KW-0234">DNA repair</keyword>
<dbReference type="HAMAP" id="MF_00130">
    <property type="entry name" value="RecU"/>
    <property type="match status" value="1"/>
</dbReference>
<name>A0A6L3V026_9BACI</name>
<evidence type="ECO:0000256" key="10">
    <source>
        <dbReference type="ARBA" id="ARBA00023204"/>
    </source>
</evidence>
<proteinExistence type="inferred from homology"/>
<dbReference type="GO" id="GO:0007059">
    <property type="term" value="P:chromosome segregation"/>
    <property type="evidence" value="ECO:0007669"/>
    <property type="project" value="UniProtKB-UniRule"/>
</dbReference>